<dbReference type="Pfam" id="PF13407">
    <property type="entry name" value="Peripla_BP_4"/>
    <property type="match status" value="1"/>
</dbReference>
<gene>
    <name evidence="5" type="primary">rbsB-2</name>
    <name evidence="5" type="ORF">Ato02nite_000410</name>
</gene>
<dbReference type="EMBL" id="BOQN01000001">
    <property type="protein sequence ID" value="GIM88248.1"/>
    <property type="molecule type" value="Genomic_DNA"/>
</dbReference>
<dbReference type="PANTHER" id="PTHR46847">
    <property type="entry name" value="D-ALLOSE-BINDING PERIPLASMIC PROTEIN-RELATED"/>
    <property type="match status" value="1"/>
</dbReference>
<proteinExistence type="inferred from homology"/>
<comment type="subcellular location">
    <subcellularLocation>
        <location evidence="1">Cell envelope</location>
    </subcellularLocation>
</comment>
<feature type="domain" description="Periplasmic binding protein" evidence="4">
    <location>
        <begin position="32"/>
        <end position="276"/>
    </location>
</feature>
<dbReference type="Proteomes" id="UP000677082">
    <property type="component" value="Unassembled WGS sequence"/>
</dbReference>
<keyword evidence="3" id="KW-0732">Signal</keyword>
<dbReference type="InterPro" id="IPR028082">
    <property type="entry name" value="Peripla_BP_I"/>
</dbReference>
<comment type="similarity">
    <text evidence="2">Belongs to the bacterial solute-binding protein 2 family.</text>
</comment>
<dbReference type="SUPFAM" id="SSF53822">
    <property type="entry name" value="Periplasmic binding protein-like I"/>
    <property type="match status" value="1"/>
</dbReference>
<organism evidence="5 6">
    <name type="scientific">Paractinoplanes toevensis</name>
    <dbReference type="NCBI Taxonomy" id="571911"/>
    <lineage>
        <taxon>Bacteria</taxon>
        <taxon>Bacillati</taxon>
        <taxon>Actinomycetota</taxon>
        <taxon>Actinomycetes</taxon>
        <taxon>Micromonosporales</taxon>
        <taxon>Micromonosporaceae</taxon>
        <taxon>Paractinoplanes</taxon>
    </lineage>
</organism>
<dbReference type="AlphaFoldDB" id="A0A919W2K5"/>
<evidence type="ECO:0000313" key="5">
    <source>
        <dbReference type="EMBL" id="GIM88248.1"/>
    </source>
</evidence>
<evidence type="ECO:0000259" key="4">
    <source>
        <dbReference type="Pfam" id="PF13407"/>
    </source>
</evidence>
<evidence type="ECO:0000313" key="6">
    <source>
        <dbReference type="Proteomes" id="UP000677082"/>
    </source>
</evidence>
<accession>A0A919W2K5</accession>
<dbReference type="GO" id="GO:0030313">
    <property type="term" value="C:cell envelope"/>
    <property type="evidence" value="ECO:0007669"/>
    <property type="project" value="UniProtKB-SubCell"/>
</dbReference>
<dbReference type="CDD" id="cd01536">
    <property type="entry name" value="PBP1_ABC_sugar_binding-like"/>
    <property type="match status" value="1"/>
</dbReference>
<protein>
    <submittedName>
        <fullName evidence="5">Sugar ABC transporter substrate-binding protein</fullName>
    </submittedName>
</protein>
<evidence type="ECO:0000256" key="2">
    <source>
        <dbReference type="ARBA" id="ARBA00007639"/>
    </source>
</evidence>
<comment type="caution">
    <text evidence="5">The sequence shown here is derived from an EMBL/GenBank/DDBJ whole genome shotgun (WGS) entry which is preliminary data.</text>
</comment>
<reference evidence="5 6" key="1">
    <citation type="submission" date="2021-03" db="EMBL/GenBank/DDBJ databases">
        <title>Whole genome shotgun sequence of Actinoplanes toevensis NBRC 105298.</title>
        <authorList>
            <person name="Komaki H."/>
            <person name="Tamura T."/>
        </authorList>
    </citation>
    <scope>NUCLEOTIDE SEQUENCE [LARGE SCALE GENOMIC DNA]</scope>
    <source>
        <strain evidence="5 6">NBRC 105298</strain>
    </source>
</reference>
<dbReference type="Gene3D" id="3.40.50.2300">
    <property type="match status" value="2"/>
</dbReference>
<evidence type="ECO:0000256" key="1">
    <source>
        <dbReference type="ARBA" id="ARBA00004196"/>
    </source>
</evidence>
<dbReference type="InterPro" id="IPR025997">
    <property type="entry name" value="SBP_2_dom"/>
</dbReference>
<dbReference type="GO" id="GO:0030246">
    <property type="term" value="F:carbohydrate binding"/>
    <property type="evidence" value="ECO:0007669"/>
    <property type="project" value="UniProtKB-ARBA"/>
</dbReference>
<sequence>MAAALAITLCVACGEDRPAVARSTYTLGFVNGASTEFHNCLQKAVEGEATRRGVKVITANSKQDPKAELSNIENLIDQHVDAVIVQTVSTDALEADIAKARAAKIPIFLTSVAPADTGSILGAVAVDLNQVGLLDASWVSNDAVGAPGTAAVIAGAPGAASDLLIRGFTDNLPKNITVVASKPGMFDRAKAKAVAAEMIKDHPDLGYAFVANEDMAVGAAEAFRAAGKSVKIVTVNGTDTGLAGIRDGRFAATVSNPAARLGQQAVENTISLLNSEPIDQIDYVAISLITKIDLARAPSYCLID</sequence>
<evidence type="ECO:0000256" key="3">
    <source>
        <dbReference type="ARBA" id="ARBA00022729"/>
    </source>
</evidence>
<dbReference type="PANTHER" id="PTHR46847:SF1">
    <property type="entry name" value="D-ALLOSE-BINDING PERIPLASMIC PROTEIN-RELATED"/>
    <property type="match status" value="1"/>
</dbReference>
<name>A0A919W2K5_9ACTN</name>
<keyword evidence="6" id="KW-1185">Reference proteome</keyword>